<reference evidence="3" key="1">
    <citation type="journal article" date="2007" name="Nature">
        <title>The grapevine genome sequence suggests ancestral hexaploidization in major angiosperm phyla.</title>
        <authorList>
            <consortium name="The French-Italian Public Consortium for Grapevine Genome Characterization."/>
            <person name="Jaillon O."/>
            <person name="Aury J.-M."/>
            <person name="Noel B."/>
            <person name="Policriti A."/>
            <person name="Clepet C."/>
            <person name="Casagrande A."/>
            <person name="Choisne N."/>
            <person name="Aubourg S."/>
            <person name="Vitulo N."/>
            <person name="Jubin C."/>
            <person name="Vezzi A."/>
            <person name="Legeai F."/>
            <person name="Hugueney P."/>
            <person name="Dasilva C."/>
            <person name="Horner D."/>
            <person name="Mica E."/>
            <person name="Jublot D."/>
            <person name="Poulain J."/>
            <person name="Bruyere C."/>
            <person name="Billault A."/>
            <person name="Segurens B."/>
            <person name="Gouyvenoux M."/>
            <person name="Ugarte E."/>
            <person name="Cattonaro F."/>
            <person name="Anthouard V."/>
            <person name="Vico V."/>
            <person name="Del Fabbro C."/>
            <person name="Alaux M."/>
            <person name="Di Gaspero G."/>
            <person name="Dumas V."/>
            <person name="Felice N."/>
            <person name="Paillard S."/>
            <person name="Juman I."/>
            <person name="Moroldo M."/>
            <person name="Scalabrin S."/>
            <person name="Canaguier A."/>
            <person name="Le Clainche I."/>
            <person name="Malacrida G."/>
            <person name="Durand E."/>
            <person name="Pesole G."/>
            <person name="Laucou V."/>
            <person name="Chatelet P."/>
            <person name="Merdinoglu D."/>
            <person name="Delledonne M."/>
            <person name="Pezzotti M."/>
            <person name="Lecharny A."/>
            <person name="Scarpelli C."/>
            <person name="Artiguenave F."/>
            <person name="Pe M.E."/>
            <person name="Valle G."/>
            <person name="Morgante M."/>
            <person name="Caboche M."/>
            <person name="Adam-Blondon A.-F."/>
            <person name="Weissenbach J."/>
            <person name="Quetier F."/>
            <person name="Wincker P."/>
        </authorList>
    </citation>
    <scope>NUCLEOTIDE SEQUENCE [LARGE SCALE GENOMIC DNA]</scope>
    <source>
        <strain evidence="3">cv. Pinot noir / PN40024</strain>
    </source>
</reference>
<keyword evidence="1" id="KW-0472">Membrane</keyword>
<feature type="transmembrane region" description="Helical" evidence="1">
    <location>
        <begin position="20"/>
        <end position="38"/>
    </location>
</feature>
<dbReference type="InParanoid" id="D7U707"/>
<dbReference type="AlphaFoldDB" id="D7U707"/>
<gene>
    <name evidence="2" type="ORF">VIT_00s2182g00020</name>
</gene>
<protein>
    <submittedName>
        <fullName evidence="2">Uncharacterized protein</fullName>
    </submittedName>
</protein>
<evidence type="ECO:0000256" key="1">
    <source>
        <dbReference type="SAM" id="Phobius"/>
    </source>
</evidence>
<sequence>MADYEAPDMRKPITRETTIGYPPVIGLVGLSSFLMWWFPKLLLHKWRPSSAGLLCALDPQARPVLHGHLMHVTQGPRVIFPFLQSSLILKKIFPNFIL</sequence>
<keyword evidence="1" id="KW-1133">Transmembrane helix</keyword>
<dbReference type="PaxDb" id="29760-VIT_00s2182g00020.t01"/>
<dbReference type="EMBL" id="FN596632">
    <property type="protein sequence ID" value="CBI38525.3"/>
    <property type="molecule type" value="Genomic_DNA"/>
</dbReference>
<organism evidence="2 3">
    <name type="scientific">Vitis vinifera</name>
    <name type="common">Grape</name>
    <dbReference type="NCBI Taxonomy" id="29760"/>
    <lineage>
        <taxon>Eukaryota</taxon>
        <taxon>Viridiplantae</taxon>
        <taxon>Streptophyta</taxon>
        <taxon>Embryophyta</taxon>
        <taxon>Tracheophyta</taxon>
        <taxon>Spermatophyta</taxon>
        <taxon>Magnoliopsida</taxon>
        <taxon>eudicotyledons</taxon>
        <taxon>Gunneridae</taxon>
        <taxon>Pentapetalae</taxon>
        <taxon>rosids</taxon>
        <taxon>Vitales</taxon>
        <taxon>Vitaceae</taxon>
        <taxon>Viteae</taxon>
        <taxon>Vitis</taxon>
    </lineage>
</organism>
<accession>D7U707</accession>
<proteinExistence type="predicted"/>
<evidence type="ECO:0000313" key="3">
    <source>
        <dbReference type="Proteomes" id="UP000009183"/>
    </source>
</evidence>
<dbReference type="HOGENOM" id="CLU_2337837_0_0_1"/>
<keyword evidence="3" id="KW-1185">Reference proteome</keyword>
<name>D7U707_VITVI</name>
<dbReference type="Proteomes" id="UP000009183">
    <property type="component" value="Unassembled WGS sequence, unordered"/>
</dbReference>
<keyword evidence="1" id="KW-0812">Transmembrane</keyword>
<evidence type="ECO:0000313" key="2">
    <source>
        <dbReference type="EMBL" id="CBI38525.3"/>
    </source>
</evidence>